<dbReference type="InterPro" id="IPR009003">
    <property type="entry name" value="Peptidase_S1_PA"/>
</dbReference>
<gene>
    <name evidence="3" type="ORF">GE061_009788</name>
</gene>
<dbReference type="Proteomes" id="UP000466442">
    <property type="component" value="Unassembled WGS sequence"/>
</dbReference>
<dbReference type="Gene3D" id="2.40.10.10">
    <property type="entry name" value="Trypsin-like serine proteases"/>
    <property type="match status" value="1"/>
</dbReference>
<dbReference type="GO" id="GO:0004252">
    <property type="term" value="F:serine-type endopeptidase activity"/>
    <property type="evidence" value="ECO:0007669"/>
    <property type="project" value="InterPro"/>
</dbReference>
<reference evidence="3" key="1">
    <citation type="journal article" date="2021" name="Mol. Ecol. Resour.">
        <title>Apolygus lucorum genome provides insights into omnivorousness and mesophyll feeding.</title>
        <authorList>
            <person name="Liu Y."/>
            <person name="Liu H."/>
            <person name="Wang H."/>
            <person name="Huang T."/>
            <person name="Liu B."/>
            <person name="Yang B."/>
            <person name="Yin L."/>
            <person name="Li B."/>
            <person name="Zhang Y."/>
            <person name="Zhang S."/>
            <person name="Jiang F."/>
            <person name="Zhang X."/>
            <person name="Ren Y."/>
            <person name="Wang B."/>
            <person name="Wang S."/>
            <person name="Lu Y."/>
            <person name="Wu K."/>
            <person name="Fan W."/>
            <person name="Wang G."/>
        </authorList>
    </citation>
    <scope>NUCLEOTIDE SEQUENCE</scope>
    <source>
        <strain evidence="3">12Hb</strain>
    </source>
</reference>
<organism evidence="3 4">
    <name type="scientific">Apolygus lucorum</name>
    <name type="common">Small green plant bug</name>
    <name type="synonym">Lygocoris lucorum</name>
    <dbReference type="NCBI Taxonomy" id="248454"/>
    <lineage>
        <taxon>Eukaryota</taxon>
        <taxon>Metazoa</taxon>
        <taxon>Ecdysozoa</taxon>
        <taxon>Arthropoda</taxon>
        <taxon>Hexapoda</taxon>
        <taxon>Insecta</taxon>
        <taxon>Pterygota</taxon>
        <taxon>Neoptera</taxon>
        <taxon>Paraneoptera</taxon>
        <taxon>Hemiptera</taxon>
        <taxon>Heteroptera</taxon>
        <taxon>Panheteroptera</taxon>
        <taxon>Cimicomorpha</taxon>
        <taxon>Miridae</taxon>
        <taxon>Mirini</taxon>
        <taxon>Apolygus</taxon>
    </lineage>
</organism>
<dbReference type="AlphaFoldDB" id="A0A8S9Y2S2"/>
<name>A0A8S9Y2S2_APOLU</name>
<feature type="domain" description="Peptidase S1" evidence="2">
    <location>
        <begin position="88"/>
        <end position="407"/>
    </location>
</feature>
<proteinExistence type="predicted"/>
<keyword evidence="1" id="KW-0732">Signal</keyword>
<keyword evidence="4" id="KW-1185">Reference proteome</keyword>
<sequence>MGLHIKAIVVSLFLTIFNVTAIDDNDLTGLPKVPPAEKNDDTKEQEDYVDAALNDPSKRKILDPEWSSTLANFTNIGLPEDFQPPSPLNRGSFADERIDWTLTGLGEVPYAALLFDEFDPPDAKYSVEDGRACGGILVTPKRVMTSCSCVAGWLVVAFKVPSKDYAIYNRHGIGVDGRNPSDPKVVKIRLNINAIRLDPKNVHTIIDDPQHTDEMHQYCYECINIINREKGGENVFAEDLYILNHAIAILTYEPRISRTDIFIPWPPKILEPLKGYAFEVADSVGFGYEKLPTITKVFHDDFGFELNTTEVLVSVRLSGECNHEDVPGVKRTKNDYYQYEIACAYVSNQTSYQLCAGLLGGPVVRNGVAYGMMSSQIGCKYADRKILIRPFYQPTYRLINFLLDKELLELGIDDPKNYLREDGIEVQYLEYEVVTPVGVIFEDKVAGQSRGSHLTLSNSLKILINFLVLFTRQEE</sequence>
<dbReference type="InterPro" id="IPR001254">
    <property type="entry name" value="Trypsin_dom"/>
</dbReference>
<evidence type="ECO:0000256" key="1">
    <source>
        <dbReference type="SAM" id="SignalP"/>
    </source>
</evidence>
<dbReference type="PROSITE" id="PS50240">
    <property type="entry name" value="TRYPSIN_DOM"/>
    <property type="match status" value="1"/>
</dbReference>
<dbReference type="EMBL" id="WIXP02000002">
    <property type="protein sequence ID" value="KAF6215039.1"/>
    <property type="molecule type" value="Genomic_DNA"/>
</dbReference>
<protein>
    <recommendedName>
        <fullName evidence="2">Peptidase S1 domain-containing protein</fullName>
    </recommendedName>
</protein>
<comment type="caution">
    <text evidence="3">The sequence shown here is derived from an EMBL/GenBank/DDBJ whole genome shotgun (WGS) entry which is preliminary data.</text>
</comment>
<accession>A0A8S9Y2S2</accession>
<feature type="signal peptide" evidence="1">
    <location>
        <begin position="1"/>
        <end position="21"/>
    </location>
</feature>
<evidence type="ECO:0000259" key="2">
    <source>
        <dbReference type="PROSITE" id="PS50240"/>
    </source>
</evidence>
<evidence type="ECO:0000313" key="4">
    <source>
        <dbReference type="Proteomes" id="UP000466442"/>
    </source>
</evidence>
<dbReference type="GO" id="GO:0006508">
    <property type="term" value="P:proteolysis"/>
    <property type="evidence" value="ECO:0007669"/>
    <property type="project" value="InterPro"/>
</dbReference>
<dbReference type="InterPro" id="IPR043504">
    <property type="entry name" value="Peptidase_S1_PA_chymotrypsin"/>
</dbReference>
<feature type="chain" id="PRO_5035875143" description="Peptidase S1 domain-containing protein" evidence="1">
    <location>
        <begin position="22"/>
        <end position="475"/>
    </location>
</feature>
<evidence type="ECO:0000313" key="3">
    <source>
        <dbReference type="EMBL" id="KAF6215039.1"/>
    </source>
</evidence>
<dbReference type="SUPFAM" id="SSF50494">
    <property type="entry name" value="Trypsin-like serine proteases"/>
    <property type="match status" value="1"/>
</dbReference>